<accession>A0AAJ5W1N4</accession>
<dbReference type="CDD" id="cd00371">
    <property type="entry name" value="HMA"/>
    <property type="match status" value="1"/>
</dbReference>
<dbReference type="EMBL" id="CP119321">
    <property type="protein sequence ID" value="WEK13975.1"/>
    <property type="molecule type" value="Genomic_DNA"/>
</dbReference>
<dbReference type="GO" id="GO:0005507">
    <property type="term" value="F:copper ion binding"/>
    <property type="evidence" value="ECO:0007669"/>
    <property type="project" value="InterPro"/>
</dbReference>
<evidence type="ECO:0000313" key="4">
    <source>
        <dbReference type="Proteomes" id="UP001213972"/>
    </source>
</evidence>
<keyword evidence="1" id="KW-0479">Metal-binding</keyword>
<dbReference type="InterPro" id="IPR000428">
    <property type="entry name" value="Cu-bd"/>
</dbReference>
<dbReference type="AlphaFoldDB" id="A0AAJ5W1N4"/>
<dbReference type="Gene3D" id="3.30.70.100">
    <property type="match status" value="1"/>
</dbReference>
<dbReference type="InterPro" id="IPR017969">
    <property type="entry name" value="Heavy-metal-associated_CS"/>
</dbReference>
<dbReference type="InterPro" id="IPR006121">
    <property type="entry name" value="HMA_dom"/>
</dbReference>
<dbReference type="Proteomes" id="UP001213972">
    <property type="component" value="Chromosome"/>
</dbReference>
<evidence type="ECO:0000259" key="2">
    <source>
        <dbReference type="PROSITE" id="PS50846"/>
    </source>
</evidence>
<dbReference type="PROSITE" id="PS50846">
    <property type="entry name" value="HMA_2"/>
    <property type="match status" value="1"/>
</dbReference>
<name>A0AAJ5W1N4_9MICO</name>
<dbReference type="PROSITE" id="PS01047">
    <property type="entry name" value="HMA_1"/>
    <property type="match status" value="1"/>
</dbReference>
<dbReference type="PRINTS" id="PR00944">
    <property type="entry name" value="CUEXPORT"/>
</dbReference>
<evidence type="ECO:0000313" key="3">
    <source>
        <dbReference type="EMBL" id="WEK13975.1"/>
    </source>
</evidence>
<dbReference type="GO" id="GO:0006825">
    <property type="term" value="P:copper ion transport"/>
    <property type="evidence" value="ECO:0007669"/>
    <property type="project" value="InterPro"/>
</dbReference>
<sequence>MNVQTYTVEGMTCGHCAAAVSREVSALEGVTDTAVDVAAGTLTVTAASTPSDEAVSAAVTEAGYTLVGRA</sequence>
<evidence type="ECO:0000256" key="1">
    <source>
        <dbReference type="ARBA" id="ARBA00022723"/>
    </source>
</evidence>
<dbReference type="Pfam" id="PF00403">
    <property type="entry name" value="HMA"/>
    <property type="match status" value="1"/>
</dbReference>
<dbReference type="SUPFAM" id="SSF55008">
    <property type="entry name" value="HMA, heavy metal-associated domain"/>
    <property type="match status" value="1"/>
</dbReference>
<dbReference type="InterPro" id="IPR036163">
    <property type="entry name" value="HMA_dom_sf"/>
</dbReference>
<protein>
    <submittedName>
        <fullName evidence="3">Heavy-metal-associated domain-containing protein</fullName>
    </submittedName>
</protein>
<feature type="domain" description="HMA" evidence="2">
    <location>
        <begin position="2"/>
        <end position="67"/>
    </location>
</feature>
<reference evidence="3" key="1">
    <citation type="submission" date="2023-03" db="EMBL/GenBank/DDBJ databases">
        <title>Andean soil-derived lignocellulolytic bacterial consortium as a source of novel taxa and putative plastic-active enzymes.</title>
        <authorList>
            <person name="Diaz-Garcia L."/>
            <person name="Chuvochina M."/>
            <person name="Feuerriegel G."/>
            <person name="Bunk B."/>
            <person name="Sproer C."/>
            <person name="Streit W.R."/>
            <person name="Rodriguez L.M."/>
            <person name="Overmann J."/>
            <person name="Jimenez D.J."/>
        </authorList>
    </citation>
    <scope>NUCLEOTIDE SEQUENCE</scope>
    <source>
        <strain evidence="3">MAG 4610</strain>
    </source>
</reference>
<gene>
    <name evidence="3" type="ORF">P0Y48_01825</name>
</gene>
<proteinExistence type="predicted"/>
<organism evidence="3 4">
    <name type="scientific">Candidatus Microbacterium phytovorans</name>
    <dbReference type="NCBI Taxonomy" id="3121374"/>
    <lineage>
        <taxon>Bacteria</taxon>
        <taxon>Bacillati</taxon>
        <taxon>Actinomycetota</taxon>
        <taxon>Actinomycetes</taxon>
        <taxon>Micrococcales</taxon>
        <taxon>Microbacteriaceae</taxon>
        <taxon>Microbacterium</taxon>
    </lineage>
</organism>